<dbReference type="InterPro" id="IPR020904">
    <property type="entry name" value="Sc_DH/Rdtase_CS"/>
</dbReference>
<sequence>MRRNQTSIAFFAGVDLGGAFLGAKHAARVMLPQRPAQSACTAIAGISTHSYAASKYGILGLAKNLAAELGQYGLRVNCVSPYGLMTGMGTVHLSEAEITQAEMGLSEMGHLRGQILKADSVARAALYLASDEAN</sequence>
<evidence type="ECO:0000256" key="1">
    <source>
        <dbReference type="ARBA" id="ARBA00006484"/>
    </source>
</evidence>
<dbReference type="Gene3D" id="3.40.50.720">
    <property type="entry name" value="NAD(P)-binding Rossmann-like Domain"/>
    <property type="match status" value="1"/>
</dbReference>
<dbReference type="AlphaFoldDB" id="A0AAP0X988"/>
<dbReference type="PROSITE" id="PS00061">
    <property type="entry name" value="ADH_SHORT"/>
    <property type="match status" value="1"/>
</dbReference>
<reference evidence="3 4" key="1">
    <citation type="journal article" date="2024" name="Plant J.">
        <title>Genome sequences and population genomics reveal climatic adaptation and genomic divergence between two closely related sweetgum species.</title>
        <authorList>
            <person name="Xu W.Q."/>
            <person name="Ren C.Q."/>
            <person name="Zhang X.Y."/>
            <person name="Comes H.P."/>
            <person name="Liu X.H."/>
            <person name="Li Y.G."/>
            <person name="Kettle C.J."/>
            <person name="Jalonen R."/>
            <person name="Gaisberger H."/>
            <person name="Ma Y.Z."/>
            <person name="Qiu Y.X."/>
        </authorList>
    </citation>
    <scope>NUCLEOTIDE SEQUENCE [LARGE SCALE GENOMIC DNA]</scope>
    <source>
        <strain evidence="3">Hangzhou</strain>
    </source>
</reference>
<dbReference type="PRINTS" id="PR00081">
    <property type="entry name" value="GDHRDH"/>
</dbReference>
<keyword evidence="4" id="KW-1185">Reference proteome</keyword>
<organism evidence="3 4">
    <name type="scientific">Liquidambar formosana</name>
    <name type="common">Formosan gum</name>
    <dbReference type="NCBI Taxonomy" id="63359"/>
    <lineage>
        <taxon>Eukaryota</taxon>
        <taxon>Viridiplantae</taxon>
        <taxon>Streptophyta</taxon>
        <taxon>Embryophyta</taxon>
        <taxon>Tracheophyta</taxon>
        <taxon>Spermatophyta</taxon>
        <taxon>Magnoliopsida</taxon>
        <taxon>eudicotyledons</taxon>
        <taxon>Gunneridae</taxon>
        <taxon>Pentapetalae</taxon>
        <taxon>Saxifragales</taxon>
        <taxon>Altingiaceae</taxon>
        <taxon>Liquidambar</taxon>
    </lineage>
</organism>
<evidence type="ECO:0000313" key="4">
    <source>
        <dbReference type="Proteomes" id="UP001415857"/>
    </source>
</evidence>
<name>A0AAP0X988_LIQFO</name>
<dbReference type="Pfam" id="PF13561">
    <property type="entry name" value="adh_short_C2"/>
    <property type="match status" value="1"/>
</dbReference>
<dbReference type="InterPro" id="IPR036291">
    <property type="entry name" value="NAD(P)-bd_dom_sf"/>
</dbReference>
<dbReference type="InterPro" id="IPR002347">
    <property type="entry name" value="SDR_fam"/>
</dbReference>
<dbReference type="EMBL" id="JBBPBK010000002">
    <property type="protein sequence ID" value="KAK9290395.1"/>
    <property type="molecule type" value="Genomic_DNA"/>
</dbReference>
<evidence type="ECO:0000256" key="2">
    <source>
        <dbReference type="ARBA" id="ARBA00023002"/>
    </source>
</evidence>
<dbReference type="PANTHER" id="PTHR43180:SF37">
    <property type="entry name" value="TROPINONE REDUCTASE-LIKE 2"/>
    <property type="match status" value="1"/>
</dbReference>
<accession>A0AAP0X988</accession>
<comment type="caution">
    <text evidence="3">The sequence shown here is derived from an EMBL/GenBank/DDBJ whole genome shotgun (WGS) entry which is preliminary data.</text>
</comment>
<dbReference type="SUPFAM" id="SSF51735">
    <property type="entry name" value="NAD(P)-binding Rossmann-fold domains"/>
    <property type="match status" value="1"/>
</dbReference>
<dbReference type="GO" id="GO:0016491">
    <property type="term" value="F:oxidoreductase activity"/>
    <property type="evidence" value="ECO:0007669"/>
    <property type="project" value="UniProtKB-KW"/>
</dbReference>
<dbReference type="Proteomes" id="UP001415857">
    <property type="component" value="Unassembled WGS sequence"/>
</dbReference>
<dbReference type="PANTHER" id="PTHR43180">
    <property type="entry name" value="3-OXOACYL-(ACYL-CARRIER-PROTEIN) REDUCTASE (AFU_ORTHOLOGUE AFUA_6G11210)"/>
    <property type="match status" value="1"/>
</dbReference>
<keyword evidence="2" id="KW-0560">Oxidoreductase</keyword>
<gene>
    <name evidence="3" type="ORF">L1049_008564</name>
</gene>
<protein>
    <submittedName>
        <fullName evidence="3">Uncharacterized protein</fullName>
    </submittedName>
</protein>
<proteinExistence type="inferred from homology"/>
<evidence type="ECO:0000313" key="3">
    <source>
        <dbReference type="EMBL" id="KAK9290395.1"/>
    </source>
</evidence>
<comment type="similarity">
    <text evidence="1">Belongs to the short-chain dehydrogenases/reductases (SDR) family.</text>
</comment>